<accession>A0A8J5UXY9</accession>
<name>A0A8J5UXY9_ZIZPA</name>
<evidence type="ECO:0000313" key="1">
    <source>
        <dbReference type="EMBL" id="KAG8049307.1"/>
    </source>
</evidence>
<dbReference type="AlphaFoldDB" id="A0A8J5UXY9"/>
<gene>
    <name evidence="1" type="ORF">GUJ93_ZPchr0009g1701</name>
</gene>
<evidence type="ECO:0000313" key="2">
    <source>
        <dbReference type="Proteomes" id="UP000729402"/>
    </source>
</evidence>
<sequence>MDRRVMLAGRDEERCMDRAWGGYGGTEVGGANRIADGAVGVRGYGTGRDTGSVTRGAQGTQGPPVTGIRASYCRVYVILFPLERKPRAAATWQPRYR</sequence>
<dbReference type="EMBL" id="JAAALK010000289">
    <property type="protein sequence ID" value="KAG8049307.1"/>
    <property type="molecule type" value="Genomic_DNA"/>
</dbReference>
<dbReference type="Proteomes" id="UP000729402">
    <property type="component" value="Unassembled WGS sequence"/>
</dbReference>
<organism evidence="1 2">
    <name type="scientific">Zizania palustris</name>
    <name type="common">Northern wild rice</name>
    <dbReference type="NCBI Taxonomy" id="103762"/>
    <lineage>
        <taxon>Eukaryota</taxon>
        <taxon>Viridiplantae</taxon>
        <taxon>Streptophyta</taxon>
        <taxon>Embryophyta</taxon>
        <taxon>Tracheophyta</taxon>
        <taxon>Spermatophyta</taxon>
        <taxon>Magnoliopsida</taxon>
        <taxon>Liliopsida</taxon>
        <taxon>Poales</taxon>
        <taxon>Poaceae</taxon>
        <taxon>BOP clade</taxon>
        <taxon>Oryzoideae</taxon>
        <taxon>Oryzeae</taxon>
        <taxon>Zizaniinae</taxon>
        <taxon>Zizania</taxon>
    </lineage>
</organism>
<reference evidence="1" key="1">
    <citation type="journal article" date="2021" name="bioRxiv">
        <title>Whole Genome Assembly and Annotation of Northern Wild Rice, Zizania palustris L., Supports a Whole Genome Duplication in the Zizania Genus.</title>
        <authorList>
            <person name="Haas M."/>
            <person name="Kono T."/>
            <person name="Macchietto M."/>
            <person name="Millas R."/>
            <person name="McGilp L."/>
            <person name="Shao M."/>
            <person name="Duquette J."/>
            <person name="Hirsch C.N."/>
            <person name="Kimball J."/>
        </authorList>
    </citation>
    <scope>NUCLEOTIDE SEQUENCE</scope>
    <source>
        <tissue evidence="1">Fresh leaf tissue</tissue>
    </source>
</reference>
<proteinExistence type="predicted"/>
<reference evidence="1" key="2">
    <citation type="submission" date="2021-02" db="EMBL/GenBank/DDBJ databases">
        <authorList>
            <person name="Kimball J.A."/>
            <person name="Haas M.W."/>
            <person name="Macchietto M."/>
            <person name="Kono T."/>
            <person name="Duquette J."/>
            <person name="Shao M."/>
        </authorList>
    </citation>
    <scope>NUCLEOTIDE SEQUENCE</scope>
    <source>
        <tissue evidence="1">Fresh leaf tissue</tissue>
    </source>
</reference>
<keyword evidence="2" id="KW-1185">Reference proteome</keyword>
<comment type="caution">
    <text evidence="1">The sequence shown here is derived from an EMBL/GenBank/DDBJ whole genome shotgun (WGS) entry which is preliminary data.</text>
</comment>
<protein>
    <submittedName>
        <fullName evidence="1">Uncharacterized protein</fullName>
    </submittedName>
</protein>